<feature type="compositionally biased region" description="Polar residues" evidence="1">
    <location>
        <begin position="350"/>
        <end position="364"/>
    </location>
</feature>
<feature type="chain" id="PRO_5038704605" description="PE-PPE domain-containing protein" evidence="2">
    <location>
        <begin position="24"/>
        <end position="422"/>
    </location>
</feature>
<sequence>MAWTKIPAAAASIACAACIAAAAAVPGAEMQAAHLAKTVGGDVRLSADFLQLTQLDSLNGIPALLEFLVDRDVFSFVPISDDPTTPDVDESWPGYAALSALWNYQNLLGGDLGYDGLSGIAAFDAIPIYLSGPNAILTYSAAVNGIPGYVNALGGDFTGVSVFDGITSFQNFPSQGLDAFVPVEDDPTTPNVNESQAGYAALSGLASYRDFIKSGGDVTKLAGIDAFSAIPNWKSFIESGGQDVSSDGLGGIDAFSAIPVYKAALTTDPAEETEDPAGGANDQGAAAKVASNKNAVTAESEAGLNQAPERSNPVAALSSVTPPAAEPSDAGVPAAAPAAPEAASAPAATDKSSGASGKQSNGSYSGVFKPNNPVVLFGTGKGGGADNGIRGWDKVANGIRGALGLPKDNSGSGDSGSSSGGE</sequence>
<feature type="region of interest" description="Disordered" evidence="1">
    <location>
        <begin position="400"/>
        <end position="422"/>
    </location>
</feature>
<name>A0A100VW60_9MYCO</name>
<evidence type="ECO:0000313" key="3">
    <source>
        <dbReference type="EMBL" id="GAS87129.1"/>
    </source>
</evidence>
<keyword evidence="2" id="KW-0732">Signal</keyword>
<feature type="region of interest" description="Disordered" evidence="1">
    <location>
        <begin position="267"/>
        <end position="374"/>
    </location>
</feature>
<dbReference type="AlphaFoldDB" id="A0A100VW60"/>
<protein>
    <recommendedName>
        <fullName evidence="5">PE-PPE domain-containing protein</fullName>
    </recommendedName>
</protein>
<keyword evidence="4" id="KW-1185">Reference proteome</keyword>
<dbReference type="Proteomes" id="UP000069620">
    <property type="component" value="Unassembled WGS sequence"/>
</dbReference>
<accession>A0A100VW60</accession>
<proteinExistence type="predicted"/>
<dbReference type="EMBL" id="BCSX01000015">
    <property type="protein sequence ID" value="GAS87129.1"/>
    <property type="molecule type" value="Genomic_DNA"/>
</dbReference>
<evidence type="ECO:0000313" key="4">
    <source>
        <dbReference type="Proteomes" id="UP000069620"/>
    </source>
</evidence>
<gene>
    <name evidence="3" type="ORF">RMCB_1225</name>
</gene>
<feature type="compositionally biased region" description="Low complexity" evidence="1">
    <location>
        <begin position="410"/>
        <end position="422"/>
    </location>
</feature>
<evidence type="ECO:0000256" key="1">
    <source>
        <dbReference type="SAM" id="MobiDB-lite"/>
    </source>
</evidence>
<feature type="signal peptide" evidence="2">
    <location>
        <begin position="1"/>
        <end position="23"/>
    </location>
</feature>
<dbReference type="RefSeq" id="WP_062828060.1">
    <property type="nucleotide sequence ID" value="NZ_BCSX01000015.1"/>
</dbReference>
<organism evidence="3 4">
    <name type="scientific">Mycolicibacterium brisbanense</name>
    <dbReference type="NCBI Taxonomy" id="146020"/>
    <lineage>
        <taxon>Bacteria</taxon>
        <taxon>Bacillati</taxon>
        <taxon>Actinomycetota</taxon>
        <taxon>Actinomycetes</taxon>
        <taxon>Mycobacteriales</taxon>
        <taxon>Mycobacteriaceae</taxon>
        <taxon>Mycolicibacterium</taxon>
    </lineage>
</organism>
<feature type="compositionally biased region" description="Low complexity" evidence="1">
    <location>
        <begin position="333"/>
        <end position="348"/>
    </location>
</feature>
<comment type="caution">
    <text evidence="3">The sequence shown here is derived from an EMBL/GenBank/DDBJ whole genome shotgun (WGS) entry which is preliminary data.</text>
</comment>
<reference evidence="4" key="2">
    <citation type="submission" date="2016-02" db="EMBL/GenBank/DDBJ databases">
        <title>Draft genome sequence of five rapidly growing Mycobacterium species.</title>
        <authorList>
            <person name="Katahira K."/>
            <person name="Gotou Y."/>
            <person name="Iida K."/>
            <person name="Ogura Y."/>
            <person name="Hayashi T."/>
        </authorList>
    </citation>
    <scope>NUCLEOTIDE SEQUENCE [LARGE SCALE GENOMIC DNA]</scope>
    <source>
        <strain evidence="4">JCM15654</strain>
    </source>
</reference>
<evidence type="ECO:0008006" key="5">
    <source>
        <dbReference type="Google" id="ProtNLM"/>
    </source>
</evidence>
<evidence type="ECO:0000256" key="2">
    <source>
        <dbReference type="SAM" id="SignalP"/>
    </source>
</evidence>
<dbReference type="OrthoDB" id="4708344at2"/>
<feature type="compositionally biased region" description="Low complexity" evidence="1">
    <location>
        <begin position="285"/>
        <end position="298"/>
    </location>
</feature>
<reference evidence="4" key="1">
    <citation type="journal article" date="2016" name="Genome Announc.">
        <title>Draft Genome Sequences of Five Rapidly Growing Mycobacterium Species, M. thermoresistibile, M. fortuitum subsp. acetamidolyticum, M. canariasense, M. brisbanense, and M. novocastrense.</title>
        <authorList>
            <person name="Katahira K."/>
            <person name="Ogura Y."/>
            <person name="Gotoh Y."/>
            <person name="Hayashi T."/>
        </authorList>
    </citation>
    <scope>NUCLEOTIDE SEQUENCE [LARGE SCALE GENOMIC DNA]</scope>
    <source>
        <strain evidence="4">JCM15654</strain>
    </source>
</reference>